<feature type="transmembrane region" description="Helical" evidence="1">
    <location>
        <begin position="71"/>
        <end position="91"/>
    </location>
</feature>
<dbReference type="SMART" id="SM00052">
    <property type="entry name" value="EAL"/>
    <property type="match status" value="1"/>
</dbReference>
<feature type="domain" description="EAL" evidence="2">
    <location>
        <begin position="492"/>
        <end position="736"/>
    </location>
</feature>
<dbReference type="PROSITE" id="PS50887">
    <property type="entry name" value="GGDEF"/>
    <property type="match status" value="1"/>
</dbReference>
<dbReference type="Gene3D" id="3.30.70.270">
    <property type="match status" value="1"/>
</dbReference>
<accession>A0A939LQV3</accession>
<sequence length="756" mass="81380">MSPLAPPTLTIIQCVVAGLIAGLCMLHLGWWRGELRRAGAAWTLVWTAALAVLCLASGLTGVVVPGTGTEALLLVRFCAFAAAVVLALPAIRALTDGPGVRGLVVGTLAWYGTAVVLWSTTDLVYTHTMADGVPAYGPIAPAVELLPVAVVGVYVAVAVRSQPMTMVGAVVTVAGFTSALMLLASSLQPTSPTTELLAGLWVLPLVGGLQLLATTRIAAVRREAIRHASRRDALARVANAAWYLRSPEAILERARDECRAVLEDPTIEGTLRPLARDRFVAEFGPADGHDQDEDARAFQRDLARVVSGAAERITLTDRLTHAAFTDSLSGLHNRPALDRRLVQALERANVERSRVSLLFCDVEGLRRVNHRRGRRGGDEVLVHTARHLQAVAGRLGYVARHGGDEFVVLVERSGSDVELRALAHRLRDGFSPPGSDVLGPHLAVGVATWQPGDLVDPDALLRDADLAMLEAKRSHAGVALYDAELREKVAAQLQLRRELEQGLGEQEIIGYFQPLSDAVTLEVTSLEVLARWRRRGTVLQPAEWLPFAEESGLIVEVGRQVFRAARAGMERFDLPVAVNVAARQLDEPDFVTHVEQSWGTDGWDRLTIEVTESALLYDAEHVRSSLEALAERGVRIAIDDFGTGYNSLSRLGELPLHVLKIDRTFVQEVRSPEGAAVLRAIISLAEAHGLDVVAEGVEHADELMALVEMGVRTVQGNMLGAARAGLPIRGARAESARTSPAAVHLAAVHRVRPASV</sequence>
<dbReference type="PROSITE" id="PS50883">
    <property type="entry name" value="EAL"/>
    <property type="match status" value="1"/>
</dbReference>
<feature type="transmembrane region" description="Helical" evidence="1">
    <location>
        <begin position="166"/>
        <end position="184"/>
    </location>
</feature>
<reference evidence="4" key="1">
    <citation type="submission" date="2021-03" db="EMBL/GenBank/DDBJ databases">
        <title>Actinotalea soli sp. nov., isolated from soil.</title>
        <authorList>
            <person name="Ping W."/>
            <person name="Zhang J."/>
        </authorList>
    </citation>
    <scope>NUCLEOTIDE SEQUENCE</scope>
    <source>
        <strain evidence="4">BY-33</strain>
    </source>
</reference>
<feature type="transmembrane region" description="Helical" evidence="1">
    <location>
        <begin position="139"/>
        <end position="159"/>
    </location>
</feature>
<dbReference type="InterPro" id="IPR043128">
    <property type="entry name" value="Rev_trsase/Diguanyl_cyclase"/>
</dbReference>
<dbReference type="AlphaFoldDB" id="A0A939LQV3"/>
<dbReference type="SMART" id="SM00267">
    <property type="entry name" value="GGDEF"/>
    <property type="match status" value="1"/>
</dbReference>
<dbReference type="SUPFAM" id="SSF55073">
    <property type="entry name" value="Nucleotide cyclase"/>
    <property type="match status" value="1"/>
</dbReference>
<dbReference type="InterPro" id="IPR000160">
    <property type="entry name" value="GGDEF_dom"/>
</dbReference>
<gene>
    <name evidence="4" type="ORF">J4G33_01320</name>
</gene>
<dbReference type="PANTHER" id="PTHR33121:SF70">
    <property type="entry name" value="SIGNALING PROTEIN YKOW"/>
    <property type="match status" value="1"/>
</dbReference>
<protein>
    <submittedName>
        <fullName evidence="4">GGDEF domain-containing protein</fullName>
    </submittedName>
</protein>
<feature type="transmembrane region" description="Helical" evidence="1">
    <location>
        <begin position="103"/>
        <end position="119"/>
    </location>
</feature>
<evidence type="ECO:0000259" key="3">
    <source>
        <dbReference type="PROSITE" id="PS50887"/>
    </source>
</evidence>
<feature type="transmembrane region" description="Helical" evidence="1">
    <location>
        <begin position="40"/>
        <end position="59"/>
    </location>
</feature>
<keyword evidence="5" id="KW-1185">Reference proteome</keyword>
<feature type="domain" description="GGDEF" evidence="3">
    <location>
        <begin position="353"/>
        <end position="483"/>
    </location>
</feature>
<dbReference type="InterPro" id="IPR001633">
    <property type="entry name" value="EAL_dom"/>
</dbReference>
<keyword evidence="1" id="KW-0812">Transmembrane</keyword>
<evidence type="ECO:0000259" key="2">
    <source>
        <dbReference type="PROSITE" id="PS50883"/>
    </source>
</evidence>
<dbReference type="InterPro" id="IPR029787">
    <property type="entry name" value="Nucleotide_cyclase"/>
</dbReference>
<evidence type="ECO:0000313" key="5">
    <source>
        <dbReference type="Proteomes" id="UP000664209"/>
    </source>
</evidence>
<dbReference type="NCBIfam" id="TIGR00254">
    <property type="entry name" value="GGDEF"/>
    <property type="match status" value="1"/>
</dbReference>
<proteinExistence type="predicted"/>
<organism evidence="4 5">
    <name type="scientific">Actinotalea soli</name>
    <dbReference type="NCBI Taxonomy" id="2819234"/>
    <lineage>
        <taxon>Bacteria</taxon>
        <taxon>Bacillati</taxon>
        <taxon>Actinomycetota</taxon>
        <taxon>Actinomycetes</taxon>
        <taxon>Micrococcales</taxon>
        <taxon>Cellulomonadaceae</taxon>
        <taxon>Actinotalea</taxon>
    </lineage>
</organism>
<dbReference type="InterPro" id="IPR050706">
    <property type="entry name" value="Cyclic-di-GMP_PDE-like"/>
</dbReference>
<name>A0A939LQV3_9CELL</name>
<evidence type="ECO:0000256" key="1">
    <source>
        <dbReference type="SAM" id="Phobius"/>
    </source>
</evidence>
<evidence type="ECO:0000313" key="4">
    <source>
        <dbReference type="EMBL" id="MBO1750439.1"/>
    </source>
</evidence>
<keyword evidence="1" id="KW-1133">Transmembrane helix</keyword>
<dbReference type="Proteomes" id="UP000664209">
    <property type="component" value="Unassembled WGS sequence"/>
</dbReference>
<dbReference type="GO" id="GO:0071111">
    <property type="term" value="F:cyclic-guanylate-specific phosphodiesterase activity"/>
    <property type="evidence" value="ECO:0007669"/>
    <property type="project" value="InterPro"/>
</dbReference>
<comment type="caution">
    <text evidence="4">The sequence shown here is derived from an EMBL/GenBank/DDBJ whole genome shotgun (WGS) entry which is preliminary data.</text>
</comment>
<dbReference type="EMBL" id="JAGEMK010000001">
    <property type="protein sequence ID" value="MBO1750439.1"/>
    <property type="molecule type" value="Genomic_DNA"/>
</dbReference>
<dbReference type="Pfam" id="PF00563">
    <property type="entry name" value="EAL"/>
    <property type="match status" value="1"/>
</dbReference>
<feature type="transmembrane region" description="Helical" evidence="1">
    <location>
        <begin position="6"/>
        <end position="28"/>
    </location>
</feature>
<dbReference type="CDD" id="cd01948">
    <property type="entry name" value="EAL"/>
    <property type="match status" value="1"/>
</dbReference>
<keyword evidence="1" id="KW-0472">Membrane</keyword>
<dbReference type="PANTHER" id="PTHR33121">
    <property type="entry name" value="CYCLIC DI-GMP PHOSPHODIESTERASE PDEF"/>
    <property type="match status" value="1"/>
</dbReference>
<dbReference type="RefSeq" id="WP_208054090.1">
    <property type="nucleotide sequence ID" value="NZ_JAGEMK010000001.1"/>
</dbReference>
<dbReference type="CDD" id="cd01949">
    <property type="entry name" value="GGDEF"/>
    <property type="match status" value="1"/>
</dbReference>
<dbReference type="InterPro" id="IPR035919">
    <property type="entry name" value="EAL_sf"/>
</dbReference>
<dbReference type="SUPFAM" id="SSF141868">
    <property type="entry name" value="EAL domain-like"/>
    <property type="match status" value="1"/>
</dbReference>
<dbReference type="Gene3D" id="3.20.20.450">
    <property type="entry name" value="EAL domain"/>
    <property type="match status" value="1"/>
</dbReference>
<dbReference type="Pfam" id="PF00990">
    <property type="entry name" value="GGDEF"/>
    <property type="match status" value="1"/>
</dbReference>